<name>A0AAD4MKT5_9BILA</name>
<sequence length="95" mass="10534">MSTNPFLWLGVMFVAVSLVISAPVDENDECGVSGFPDGRAGEPTSGTYQCCLECVTKWYYCHKSCQSSETCEIRCSKEAKKCAKSCLDIYHEKCE</sequence>
<dbReference type="EMBL" id="JAKKPZ010000221">
    <property type="protein sequence ID" value="KAI1698379.1"/>
    <property type="molecule type" value="Genomic_DNA"/>
</dbReference>
<accession>A0AAD4MKT5</accession>
<dbReference type="AlphaFoldDB" id="A0AAD4MKT5"/>
<keyword evidence="1" id="KW-0732">Signal</keyword>
<proteinExistence type="predicted"/>
<feature type="chain" id="PRO_5041961182" evidence="1">
    <location>
        <begin position="22"/>
        <end position="95"/>
    </location>
</feature>
<gene>
    <name evidence="2" type="ORF">DdX_17940</name>
</gene>
<organism evidence="2 3">
    <name type="scientific">Ditylenchus destructor</name>
    <dbReference type="NCBI Taxonomy" id="166010"/>
    <lineage>
        <taxon>Eukaryota</taxon>
        <taxon>Metazoa</taxon>
        <taxon>Ecdysozoa</taxon>
        <taxon>Nematoda</taxon>
        <taxon>Chromadorea</taxon>
        <taxon>Rhabditida</taxon>
        <taxon>Tylenchina</taxon>
        <taxon>Tylenchomorpha</taxon>
        <taxon>Sphaerularioidea</taxon>
        <taxon>Anguinidae</taxon>
        <taxon>Anguininae</taxon>
        <taxon>Ditylenchus</taxon>
    </lineage>
</organism>
<feature type="signal peptide" evidence="1">
    <location>
        <begin position="1"/>
        <end position="21"/>
    </location>
</feature>
<comment type="caution">
    <text evidence="2">The sequence shown here is derived from an EMBL/GenBank/DDBJ whole genome shotgun (WGS) entry which is preliminary data.</text>
</comment>
<evidence type="ECO:0000256" key="1">
    <source>
        <dbReference type="SAM" id="SignalP"/>
    </source>
</evidence>
<keyword evidence="3" id="KW-1185">Reference proteome</keyword>
<evidence type="ECO:0000313" key="3">
    <source>
        <dbReference type="Proteomes" id="UP001201812"/>
    </source>
</evidence>
<evidence type="ECO:0000313" key="2">
    <source>
        <dbReference type="EMBL" id="KAI1698379.1"/>
    </source>
</evidence>
<dbReference type="Proteomes" id="UP001201812">
    <property type="component" value="Unassembled WGS sequence"/>
</dbReference>
<reference evidence="2" key="1">
    <citation type="submission" date="2022-01" db="EMBL/GenBank/DDBJ databases">
        <title>Genome Sequence Resource for Two Populations of Ditylenchus destructor, the Migratory Endoparasitic Phytonematode.</title>
        <authorList>
            <person name="Zhang H."/>
            <person name="Lin R."/>
            <person name="Xie B."/>
        </authorList>
    </citation>
    <scope>NUCLEOTIDE SEQUENCE</scope>
    <source>
        <strain evidence="2">BazhouSP</strain>
    </source>
</reference>
<protein>
    <submittedName>
        <fullName evidence="2">Uncharacterized protein</fullName>
    </submittedName>
</protein>